<comment type="caution">
    <text evidence="2">The sequence shown here is derived from an EMBL/GenBank/DDBJ whole genome shotgun (WGS) entry which is preliminary data.</text>
</comment>
<evidence type="ECO:0000313" key="3">
    <source>
        <dbReference type="Proteomes" id="UP000799439"/>
    </source>
</evidence>
<dbReference type="EMBL" id="ML996085">
    <property type="protein sequence ID" value="KAF2153301.1"/>
    <property type="molecule type" value="Genomic_DNA"/>
</dbReference>
<keyword evidence="3" id="KW-1185">Reference proteome</keyword>
<feature type="transmembrane region" description="Helical" evidence="1">
    <location>
        <begin position="178"/>
        <end position="195"/>
    </location>
</feature>
<name>A0A9P4J177_9PEZI</name>
<sequence length="312" mass="36092">MPDFMTRFFNRRKDCEAQRINLQEDHEVTKAIQKYVHGHRSEADVAILGRRRKAWKGKPTDGDTLILNIIRDIDIRLKERSRRMARPAALRQLGICYPLLARRRKKVPTVQLVPNRRHASSGYPYPDWFVEYGITREEWSAFISRIRQANRITPGQSALLFAIAIACEVFFFLPLLPFKLFAPCGAVVLPMYLASKRRKLRHAVNSGLIPVWTAAWNKTFFGPKGLCVGFDLPGPMFNDTFVHPKRKPLPWMRVLKGPLRRPMTPERAAHRARITIARVRSPAPKEGRVPLIDPIKIPRMQHCRLMMVHSRP</sequence>
<dbReference type="AlphaFoldDB" id="A0A9P4J177"/>
<keyword evidence="1" id="KW-0472">Membrane</keyword>
<organism evidence="2 3">
    <name type="scientific">Myriangium duriaei CBS 260.36</name>
    <dbReference type="NCBI Taxonomy" id="1168546"/>
    <lineage>
        <taxon>Eukaryota</taxon>
        <taxon>Fungi</taxon>
        <taxon>Dikarya</taxon>
        <taxon>Ascomycota</taxon>
        <taxon>Pezizomycotina</taxon>
        <taxon>Dothideomycetes</taxon>
        <taxon>Dothideomycetidae</taxon>
        <taxon>Myriangiales</taxon>
        <taxon>Myriangiaceae</taxon>
        <taxon>Myriangium</taxon>
    </lineage>
</organism>
<gene>
    <name evidence="2" type="ORF">K461DRAFT_138594</name>
</gene>
<reference evidence="2" key="1">
    <citation type="journal article" date="2020" name="Stud. Mycol.">
        <title>101 Dothideomycetes genomes: a test case for predicting lifestyles and emergence of pathogens.</title>
        <authorList>
            <person name="Haridas S."/>
            <person name="Albert R."/>
            <person name="Binder M."/>
            <person name="Bloem J."/>
            <person name="Labutti K."/>
            <person name="Salamov A."/>
            <person name="Andreopoulos B."/>
            <person name="Baker S."/>
            <person name="Barry K."/>
            <person name="Bills G."/>
            <person name="Bluhm B."/>
            <person name="Cannon C."/>
            <person name="Castanera R."/>
            <person name="Culley D."/>
            <person name="Daum C."/>
            <person name="Ezra D."/>
            <person name="Gonzalez J."/>
            <person name="Henrissat B."/>
            <person name="Kuo A."/>
            <person name="Liang C."/>
            <person name="Lipzen A."/>
            <person name="Lutzoni F."/>
            <person name="Magnuson J."/>
            <person name="Mondo S."/>
            <person name="Nolan M."/>
            <person name="Ohm R."/>
            <person name="Pangilinan J."/>
            <person name="Park H.-J."/>
            <person name="Ramirez L."/>
            <person name="Alfaro M."/>
            <person name="Sun H."/>
            <person name="Tritt A."/>
            <person name="Yoshinaga Y."/>
            <person name="Zwiers L.-H."/>
            <person name="Turgeon B."/>
            <person name="Goodwin S."/>
            <person name="Spatafora J."/>
            <person name="Crous P."/>
            <person name="Grigoriev I."/>
        </authorList>
    </citation>
    <scope>NUCLEOTIDE SEQUENCE</scope>
    <source>
        <strain evidence="2">CBS 260.36</strain>
    </source>
</reference>
<proteinExistence type="predicted"/>
<dbReference type="OrthoDB" id="252020at2759"/>
<protein>
    <submittedName>
        <fullName evidence="2">Uncharacterized protein</fullName>
    </submittedName>
</protein>
<keyword evidence="1" id="KW-0812">Transmembrane</keyword>
<dbReference type="Proteomes" id="UP000799439">
    <property type="component" value="Unassembled WGS sequence"/>
</dbReference>
<evidence type="ECO:0000256" key="1">
    <source>
        <dbReference type="SAM" id="Phobius"/>
    </source>
</evidence>
<keyword evidence="1" id="KW-1133">Transmembrane helix</keyword>
<evidence type="ECO:0000313" key="2">
    <source>
        <dbReference type="EMBL" id="KAF2153301.1"/>
    </source>
</evidence>
<accession>A0A9P4J177</accession>